<dbReference type="InterPro" id="IPR036709">
    <property type="entry name" value="Autotransporte_beta_dom_sf"/>
</dbReference>
<dbReference type="InterPro" id="IPR011050">
    <property type="entry name" value="Pectin_lyase_fold/virulence"/>
</dbReference>
<dbReference type="GO" id="GO:0019867">
    <property type="term" value="C:outer membrane"/>
    <property type="evidence" value="ECO:0007669"/>
    <property type="project" value="InterPro"/>
</dbReference>
<keyword evidence="2" id="KW-0843">Virulence</keyword>
<feature type="domain" description="Autotransporter" evidence="4">
    <location>
        <begin position="1624"/>
        <end position="1906"/>
    </location>
</feature>
<dbReference type="PANTHER" id="PTHR35037">
    <property type="entry name" value="C-TERMINAL REGION OF AIDA-LIKE PROTEIN"/>
    <property type="match status" value="1"/>
</dbReference>
<dbReference type="InterPro" id="IPR043990">
    <property type="entry name" value="AC_1"/>
</dbReference>
<dbReference type="CDD" id="cd01344">
    <property type="entry name" value="PL2_Passenger_AT"/>
    <property type="match status" value="1"/>
</dbReference>
<dbReference type="InterPro" id="IPR024973">
    <property type="entry name" value="ESPR"/>
</dbReference>
<keyword evidence="1" id="KW-0732">Signal</keyword>
<dbReference type="InterPro" id="IPR006315">
    <property type="entry name" value="OM_autotransptr_brl_dom"/>
</dbReference>
<dbReference type="Pfam" id="PF03797">
    <property type="entry name" value="Autotransporter"/>
    <property type="match status" value="1"/>
</dbReference>
<evidence type="ECO:0000256" key="1">
    <source>
        <dbReference type="ARBA" id="ARBA00022729"/>
    </source>
</evidence>
<name>A0A752A8S5_SALON</name>
<dbReference type="SUPFAM" id="SSF51126">
    <property type="entry name" value="Pectin lyase-like"/>
    <property type="match status" value="5"/>
</dbReference>
<dbReference type="PROSITE" id="PS51208">
    <property type="entry name" value="AUTOTRANSPORTER"/>
    <property type="match status" value="1"/>
</dbReference>
<organism evidence="5">
    <name type="scientific">Salmonella oranienberg</name>
    <dbReference type="NCBI Taxonomy" id="28147"/>
    <lineage>
        <taxon>Bacteria</taxon>
        <taxon>Pseudomonadati</taxon>
        <taxon>Pseudomonadota</taxon>
        <taxon>Gammaproteobacteria</taxon>
        <taxon>Enterobacterales</taxon>
        <taxon>Enterobacteriaceae</taxon>
        <taxon>Salmonella</taxon>
    </lineage>
</organism>
<protein>
    <submittedName>
        <fullName evidence="5">Autotransporter outer membrane beta-barrel domain-containing protein</fullName>
    </submittedName>
</protein>
<reference evidence="5" key="2">
    <citation type="submission" date="2018-07" db="EMBL/GenBank/DDBJ databases">
        <authorList>
            <consortium name="NCBI Pathogen Detection Project"/>
        </authorList>
    </citation>
    <scope>NUCLEOTIDE SEQUENCE</scope>
    <source>
        <strain evidence="5">11-4796</strain>
    </source>
</reference>
<reference evidence="5" key="1">
    <citation type="journal article" date="2018" name="Genome Biol.">
        <title>SKESA: strategic k-mer extension for scrupulous assemblies.</title>
        <authorList>
            <person name="Souvorov A."/>
            <person name="Agarwala R."/>
            <person name="Lipman D.J."/>
        </authorList>
    </citation>
    <scope>NUCLEOTIDE SEQUENCE</scope>
    <source>
        <strain evidence="5">11-4796</strain>
    </source>
</reference>
<accession>A0A752A8S5</accession>
<dbReference type="InterPro" id="IPR012332">
    <property type="entry name" value="Autotransporter_pectin_lyase_C"/>
</dbReference>
<evidence type="ECO:0000313" key="5">
    <source>
        <dbReference type="EMBL" id="HAF7309942.1"/>
    </source>
</evidence>
<dbReference type="Pfam" id="PF12951">
    <property type="entry name" value="PATR"/>
    <property type="match status" value="9"/>
</dbReference>
<comment type="caution">
    <text evidence="5">The sequence shown here is derived from an EMBL/GenBank/DDBJ whole genome shotgun (WGS) entry which is preliminary data.</text>
</comment>
<dbReference type="NCBIfam" id="TIGR02601">
    <property type="entry name" value="autotrns_rpt"/>
    <property type="match status" value="9"/>
</dbReference>
<dbReference type="Gene3D" id="2.160.20.20">
    <property type="match status" value="4"/>
</dbReference>
<evidence type="ECO:0000256" key="2">
    <source>
        <dbReference type="ARBA" id="ARBA00023026"/>
    </source>
</evidence>
<feature type="region of interest" description="Disordered" evidence="3">
    <location>
        <begin position="1557"/>
        <end position="1593"/>
    </location>
</feature>
<evidence type="ECO:0000256" key="3">
    <source>
        <dbReference type="SAM" id="MobiDB-lite"/>
    </source>
</evidence>
<dbReference type="InterPro" id="IPR013425">
    <property type="entry name" value="Autotrns_rpt"/>
</dbReference>
<gene>
    <name evidence="5" type="ORF">G9X33_004141</name>
</gene>
<proteinExistence type="predicted"/>
<feature type="compositionally biased region" description="Acidic residues" evidence="3">
    <location>
        <begin position="1561"/>
        <end position="1588"/>
    </location>
</feature>
<dbReference type="Gene3D" id="2.40.128.130">
    <property type="entry name" value="Autotransporter beta-domain"/>
    <property type="match status" value="1"/>
</dbReference>
<dbReference type="PANTHER" id="PTHR35037:SF3">
    <property type="entry name" value="C-TERMINAL REGION OF AIDA-LIKE PROTEIN"/>
    <property type="match status" value="1"/>
</dbReference>
<dbReference type="Pfam" id="PF13018">
    <property type="entry name" value="ESPR"/>
    <property type="match status" value="1"/>
</dbReference>
<dbReference type="Pfam" id="PF18883">
    <property type="entry name" value="AC_1"/>
    <property type="match status" value="1"/>
</dbReference>
<dbReference type="EMBL" id="DAAWCR010000089">
    <property type="protein sequence ID" value="HAF7309942.1"/>
    <property type="molecule type" value="Genomic_DNA"/>
</dbReference>
<sequence length="1906" mass="193927">MNRTYSIVWSAVRNMYVVASELARGHSKVKIQAHANEVAPSIEKPESGWTISAKHNALAFAIVAALGFASPLAMADNPVSYIDGTDHDLNAETSPISYSGTGEGTALYLEGLPTQNQGWQPTSATGTGVVIETDGGGAPLSDGSSHAAATAVKLTNGAMLNLTDAVITTSGEYAMGIELSGQSSIMLTGGTLLAGGNYGIMTLSGESQATLSDIKVTATAETGSDVVSQEGSTLNITDGSEITLTRGQLRVVGSTTGNAFLNVSDSTVSSTGTDSTVIASNKGVLDITNSTVTHDNAKGAAIEAGNASTVTISGDNKSSMVINSKDIGIKSAKSSVNIDGATIIAKGDGILMTTGGSSFYSNNSGLMVNNADVTSDDAAALHVDKNTVMEKPITLTDSTLTGPTAIKLDNAATVEANNTTLNGNIDAGSTVSSLSLAEKSSLQGSVNGLNSSLTLDETSQWNMTNPSTVGNLTNDGGITLGNASGSTGTLLTVDNTLTLQDGSQINATLDTANSSPIIKATNVTLDGTLNLSSTATFVAPETDEHLGSFTLIDSQTAITTDFDSVTLDADISAMPDYLTINAGVDANDNTNYELSTGLSWYAGANSARAAHGTFTVDAGSTFTVTSELDETTATSNWDGSKLTKQGDGTLILSNTGNDYGDTEIDGGILAAKDAASLGTGNVTIAESATLALSQGTLDNNVTGGGKIVKTGNDELIVTGDNTYSGGTTITGGTLTADHADSLGTGAIVNSGVLQVGEGELENTLSGSGALVKTGTGELTLSGDNSYSGDTTITGGTLTADHADSLGTGVIANSGVLQVGEGELENTLSGSGALVKTGTGELTLSGDNTYSGGTTITGGTLTADHADSLGTGVIANSGVLQVGEGELENTLSGSGALVKTGTGELTLSGDNTYSGGTTITGGTLTADHADSLGTGVIANSGVLQVGEGELENTLSGSGSLVKTGTGELTLSGDNTYSGDTTITGGTLTADHADSLGTGDIDNSGVLQVGEGELENTLSGTGSLVKTGTGELTLSGDNTYSGGTTIDDGVLIATNVNALGGGDVDNTGTLKLDAEGEFNLANVTTQSGATTELAKGTTLNVDSLTQQADSTLNIDLSKANGESAITADSVTLGGTLILSGDNDYSGGTTINEGTLVAASTTALGTGLVDNNATLVLDADGEVSAVGGITTHSGATTQLALGTSLDLGDSALIQEDGSTLNVELNSDSVQPLITGGSATLGGDLVVSDASLEARASDAEFQSFKLMDMDSDISGDFTSLTMNLTDKPDYLTVTGTINPEDASEYLLTEGLSWNATATSATPAHGTFTLGAGDSFEVTSVLGDKTGNGDWDGKSLTKLGAGKLTLSGANTYSGDTNVQEGTLWLSGDGTIGEMGSQQAVNVASDATFGGSNGTTVNGKVTNEGTLVFGDSEETGAIFTLNGDLINMGTMTSGSSSSTPGNTLYVDGNYTGNGGSLYLNTVLGDDDSATDKLVITGDASGTTDLYINGIGNGAQTTNGIEVVDVGGTSTSDAFVLKNEVNASLYTYRLYWNESDNDWYLASKAQSDDDDSGSDVTPPDDDSDVTPSDDGDDGGDVAPQYRADIGAYMGNQWMARNLQMQTLYDREGSQYRNADGSVWARFKAGKAESEAVSGNIDMDSNYSQFQLGGDILAWGNGQQSVTVGVMASYINADTDSTGNRGADGSQFTSSGNVDGYNLGVYATWFADAQTHSGAYVDSWYQYGFYNNSVESGDAGSESYDSTANAVSLETGYRYDIALSNGNTVSLTPQAQVVWQNYSADSVKDNYGTRIDGQDGDSWTTRLGLRVDGKLYKGSRTVIQPFAEANWLHTSDDVSVSFDDATVKQDLPANRAELKVGLQADIDKQWSVRAQVAGQTGSNDFGDLNGSLNLRYNW</sequence>
<dbReference type="SUPFAM" id="SSF103515">
    <property type="entry name" value="Autotransporter"/>
    <property type="match status" value="1"/>
</dbReference>
<dbReference type="NCBIfam" id="TIGR01414">
    <property type="entry name" value="autotrans_barl"/>
    <property type="match status" value="1"/>
</dbReference>
<dbReference type="InterPro" id="IPR005546">
    <property type="entry name" value="Autotransporte_beta"/>
</dbReference>
<dbReference type="InterPro" id="IPR051551">
    <property type="entry name" value="Autotransporter_adhesion"/>
</dbReference>
<evidence type="ECO:0000259" key="4">
    <source>
        <dbReference type="PROSITE" id="PS51208"/>
    </source>
</evidence>
<dbReference type="SMART" id="SM00869">
    <property type="entry name" value="Autotransporter"/>
    <property type="match status" value="1"/>
</dbReference>